<dbReference type="PANTHER" id="PTHR46126">
    <property type="entry name" value="DYNACTIN SUBUNIT 5"/>
    <property type="match status" value="1"/>
</dbReference>
<evidence type="ECO:0000313" key="7">
    <source>
        <dbReference type="Proteomes" id="UP000761534"/>
    </source>
</evidence>
<organism evidence="6 7">
    <name type="scientific">Trichomonascus ciferrii</name>
    <dbReference type="NCBI Taxonomy" id="44093"/>
    <lineage>
        <taxon>Eukaryota</taxon>
        <taxon>Fungi</taxon>
        <taxon>Dikarya</taxon>
        <taxon>Ascomycota</taxon>
        <taxon>Saccharomycotina</taxon>
        <taxon>Dipodascomycetes</taxon>
        <taxon>Dipodascales</taxon>
        <taxon>Trichomonascaceae</taxon>
        <taxon>Trichomonascus</taxon>
        <taxon>Trichomonascus ciferrii complex</taxon>
    </lineage>
</organism>
<comment type="similarity">
    <text evidence="4">Belongs to the dynactin subunits 5/6 family. Dynactin subunit 5 subfamily.</text>
</comment>
<evidence type="ECO:0000256" key="2">
    <source>
        <dbReference type="ARBA" id="ARBA00022490"/>
    </source>
</evidence>
<dbReference type="InterPro" id="IPR047125">
    <property type="entry name" value="DCTN5"/>
</dbReference>
<dbReference type="Proteomes" id="UP000761534">
    <property type="component" value="Unassembled WGS sequence"/>
</dbReference>
<dbReference type="Gene3D" id="2.160.10.10">
    <property type="entry name" value="Hexapeptide repeat proteins"/>
    <property type="match status" value="1"/>
</dbReference>
<dbReference type="OrthoDB" id="417208at2759"/>
<comment type="subcellular location">
    <subcellularLocation>
        <location evidence="1">Cytoplasm</location>
        <location evidence="1">Cytoskeleton</location>
    </subcellularLocation>
</comment>
<evidence type="ECO:0000313" key="6">
    <source>
        <dbReference type="EMBL" id="KAA8917221.1"/>
    </source>
</evidence>
<keyword evidence="3" id="KW-0206">Cytoskeleton</keyword>
<evidence type="ECO:0000256" key="5">
    <source>
        <dbReference type="ARBA" id="ARBA00034865"/>
    </source>
</evidence>
<evidence type="ECO:0000256" key="4">
    <source>
        <dbReference type="ARBA" id="ARBA00034706"/>
    </source>
</evidence>
<dbReference type="AlphaFoldDB" id="A0A642VBG1"/>
<dbReference type="InterPro" id="IPR011004">
    <property type="entry name" value="Trimer_LpxA-like_sf"/>
</dbReference>
<dbReference type="EMBL" id="SWFS01000053">
    <property type="protein sequence ID" value="KAA8917221.1"/>
    <property type="molecule type" value="Genomic_DNA"/>
</dbReference>
<gene>
    <name evidence="6" type="ORF">TRICI_000614</name>
</gene>
<dbReference type="PANTHER" id="PTHR46126:SF1">
    <property type="entry name" value="DYNACTIN SUBUNIT 5"/>
    <property type="match status" value="1"/>
</dbReference>
<comment type="caution">
    <text evidence="6">The sequence shown here is derived from an EMBL/GenBank/DDBJ whole genome shotgun (WGS) entry which is preliminary data.</text>
</comment>
<protein>
    <recommendedName>
        <fullName evidence="5">Dynactin subunit 5</fullName>
    </recommendedName>
</protein>
<dbReference type="SUPFAM" id="SSF51161">
    <property type="entry name" value="Trimeric LpxA-like enzymes"/>
    <property type="match status" value="1"/>
</dbReference>
<keyword evidence="2" id="KW-0963">Cytoplasm</keyword>
<reference evidence="6" key="1">
    <citation type="journal article" date="2019" name="G3 (Bethesda)">
        <title>Genome Assemblies of Two Rare Opportunistic Yeast Pathogens: Diutina rugosa (syn. Candida rugosa) and Trichomonascus ciferrii (syn. Candida ciferrii).</title>
        <authorList>
            <person name="Mixao V."/>
            <person name="Saus E."/>
            <person name="Hansen A.P."/>
            <person name="Lass-Florl C."/>
            <person name="Gabaldon T."/>
        </authorList>
    </citation>
    <scope>NUCLEOTIDE SEQUENCE</scope>
    <source>
        <strain evidence="6">CBS 4856</strain>
    </source>
</reference>
<evidence type="ECO:0000256" key="3">
    <source>
        <dbReference type="ARBA" id="ARBA00023212"/>
    </source>
</evidence>
<sequence>MGGKIIIEHGVTLRGDLHRDGSKSPIIAIGRYCILDANCSVTPPRKKSSSTGQDTNYPVKIGSYVHIGQNSSVQAASIGNCVVIGKDCTVGMFSIIKDCVKIDDGAVIPPFSVIAPFTHVKGSPPNQMTSELPESADQLIELSLRKMYTGIHVPEIF</sequence>
<name>A0A642VBG1_9ASCO</name>
<keyword evidence="7" id="KW-1185">Reference proteome</keyword>
<evidence type="ECO:0000256" key="1">
    <source>
        <dbReference type="ARBA" id="ARBA00004245"/>
    </source>
</evidence>
<dbReference type="GO" id="GO:0005869">
    <property type="term" value="C:dynactin complex"/>
    <property type="evidence" value="ECO:0007669"/>
    <property type="project" value="TreeGrafter"/>
</dbReference>
<dbReference type="Pfam" id="PF21711">
    <property type="entry name" value="DCTN5"/>
    <property type="match status" value="1"/>
</dbReference>
<dbReference type="VEuPathDB" id="FungiDB:TRICI_000614"/>
<accession>A0A642VBG1</accession>
<proteinExistence type="inferred from homology"/>